<evidence type="ECO:0000259" key="1">
    <source>
        <dbReference type="Pfam" id="PF07035"/>
    </source>
</evidence>
<sequence length="640" mass="73816">MEFEAIESWELQPDTEVFYNSSVGKFYYKNHHIITGKLINTLETHPLIELPSLDQKIIAMSMTNDDRIIAVQRVPHELDLISVDTLQTLTIAGGINRKILGFHWVKGIASLCDLVMITSAGIEFYKVTEKPFRVSNVRGYQFGIAFYWFEPKSGVIAAACSAPNLGKIRTFFLYQNKGTKFQGNKIIIDISPFTTDIWTTMPLNSSNLFDFYSNVYEDNINQIALISIYDGVYFIHINCIKGSLVVYKLEYEELPEIAFNLSISSGKYGIRSSDNLLILQNYDTQACHIFDIKSFEYSSRPIVTISCKEDLENREQFNSFALNHSKTQYIYYDFLLDWGLKYIDNDLCIDMNRKLCFKLNLKPEVLMQKHPSSIEAILFLLRRKGCKNQAFEFLKDSLRNKIELIKLGFFFNTLNKVYKIAAIERKKSNKDDKRPSLPSLSSFESYKPGKYIKRTSLQADVELKINSGMTVILQTDMHKEIFAPLYRERLDFDYLTKVILLYNKSLIDEDIQVHQVLQILLAKVLIESQNFVLLQQLFEHNMFNDNGDFANLMIELSKGTNSICYPPAFQIGIDMLYRLESYGALAEAFLNNGMIFEALQLLEKHPCPGFDVKLIQPRADSYNDPQLSLFVSQYINSKRL</sequence>
<dbReference type="InterPro" id="IPR040371">
    <property type="entry name" value="RMC1"/>
</dbReference>
<dbReference type="Pfam" id="PF07035">
    <property type="entry name" value="RMC1_C"/>
    <property type="match status" value="1"/>
</dbReference>
<keyword evidence="4" id="KW-1185">Reference proteome</keyword>
<dbReference type="InterPro" id="IPR009755">
    <property type="entry name" value="RMC1_C"/>
</dbReference>
<dbReference type="GO" id="GO:0035658">
    <property type="term" value="C:Mon1-Ccz1 complex"/>
    <property type="evidence" value="ECO:0007669"/>
    <property type="project" value="InterPro"/>
</dbReference>
<dbReference type="PANTHER" id="PTHR12897">
    <property type="entry name" value="COLON CANCER-ASSOCIATED PROTEIN MIC1"/>
    <property type="match status" value="1"/>
</dbReference>
<proteinExistence type="predicted"/>
<evidence type="ECO:0000259" key="2">
    <source>
        <dbReference type="Pfam" id="PF21029"/>
    </source>
</evidence>
<feature type="domain" description="Regulator of MON1-CCZ1 complex N-terminal" evidence="2">
    <location>
        <begin position="54"/>
        <end position="129"/>
    </location>
</feature>
<evidence type="ECO:0000313" key="3">
    <source>
        <dbReference type="EMBL" id="CAG9318874.1"/>
    </source>
</evidence>
<accession>A0AAU9IWH7</accession>
<dbReference type="GO" id="GO:0031902">
    <property type="term" value="C:late endosome membrane"/>
    <property type="evidence" value="ECO:0007669"/>
    <property type="project" value="TreeGrafter"/>
</dbReference>
<evidence type="ECO:0008006" key="5">
    <source>
        <dbReference type="Google" id="ProtNLM"/>
    </source>
</evidence>
<comment type="caution">
    <text evidence="3">The sequence shown here is derived from an EMBL/GenBank/DDBJ whole genome shotgun (WGS) entry which is preliminary data.</text>
</comment>
<feature type="domain" description="Mic1" evidence="1">
    <location>
        <begin position="396"/>
        <end position="606"/>
    </location>
</feature>
<gene>
    <name evidence="3" type="ORF">BSTOLATCC_MIC22234</name>
</gene>
<organism evidence="3 4">
    <name type="scientific">Blepharisma stoltei</name>
    <dbReference type="NCBI Taxonomy" id="1481888"/>
    <lineage>
        <taxon>Eukaryota</taxon>
        <taxon>Sar</taxon>
        <taxon>Alveolata</taxon>
        <taxon>Ciliophora</taxon>
        <taxon>Postciliodesmatophora</taxon>
        <taxon>Heterotrichea</taxon>
        <taxon>Heterotrichida</taxon>
        <taxon>Blepharismidae</taxon>
        <taxon>Blepharisma</taxon>
    </lineage>
</organism>
<dbReference type="Proteomes" id="UP001162131">
    <property type="component" value="Unassembled WGS sequence"/>
</dbReference>
<dbReference type="EMBL" id="CAJZBQ010000021">
    <property type="protein sequence ID" value="CAG9318874.1"/>
    <property type="molecule type" value="Genomic_DNA"/>
</dbReference>
<dbReference type="Pfam" id="PF21029">
    <property type="entry name" value="RMC1_N"/>
    <property type="match status" value="1"/>
</dbReference>
<dbReference type="PANTHER" id="PTHR12897:SF4">
    <property type="entry name" value="REGULATOR OF MON1-CCZ1 COMPLEX"/>
    <property type="match status" value="1"/>
</dbReference>
<dbReference type="GO" id="GO:0005765">
    <property type="term" value="C:lysosomal membrane"/>
    <property type="evidence" value="ECO:0007669"/>
    <property type="project" value="TreeGrafter"/>
</dbReference>
<dbReference type="GO" id="GO:0010506">
    <property type="term" value="P:regulation of autophagy"/>
    <property type="evidence" value="ECO:0007669"/>
    <property type="project" value="InterPro"/>
</dbReference>
<name>A0AAU9IWH7_9CILI</name>
<dbReference type="InterPro" id="IPR049040">
    <property type="entry name" value="RMC1_N"/>
</dbReference>
<evidence type="ECO:0000313" key="4">
    <source>
        <dbReference type="Proteomes" id="UP001162131"/>
    </source>
</evidence>
<dbReference type="AlphaFoldDB" id="A0AAU9IWH7"/>
<reference evidence="3" key="1">
    <citation type="submission" date="2021-09" db="EMBL/GenBank/DDBJ databases">
        <authorList>
            <consortium name="AG Swart"/>
            <person name="Singh M."/>
            <person name="Singh A."/>
            <person name="Seah K."/>
            <person name="Emmerich C."/>
        </authorList>
    </citation>
    <scope>NUCLEOTIDE SEQUENCE</scope>
    <source>
        <strain evidence="3">ATCC30299</strain>
    </source>
</reference>
<protein>
    <recommendedName>
        <fullName evidence="5">Mic1 domain-containing protein</fullName>
    </recommendedName>
</protein>